<dbReference type="AlphaFoldDB" id="A0ABD3M7J1"/>
<evidence type="ECO:0000256" key="2">
    <source>
        <dbReference type="ARBA" id="ARBA00022679"/>
    </source>
</evidence>
<organism evidence="6 7">
    <name type="scientific">Discostella pseudostelligera</name>
    <dbReference type="NCBI Taxonomy" id="259834"/>
    <lineage>
        <taxon>Eukaryota</taxon>
        <taxon>Sar</taxon>
        <taxon>Stramenopiles</taxon>
        <taxon>Ochrophyta</taxon>
        <taxon>Bacillariophyta</taxon>
        <taxon>Coscinodiscophyceae</taxon>
        <taxon>Thalassiosirophycidae</taxon>
        <taxon>Stephanodiscales</taxon>
        <taxon>Stephanodiscaceae</taxon>
        <taxon>Discostella</taxon>
    </lineage>
</organism>
<reference evidence="6 7" key="1">
    <citation type="submission" date="2024-10" db="EMBL/GenBank/DDBJ databases">
        <title>Updated reference genomes for cyclostephanoid diatoms.</title>
        <authorList>
            <person name="Roberts W.R."/>
            <person name="Alverson A.J."/>
        </authorList>
    </citation>
    <scope>NUCLEOTIDE SEQUENCE [LARGE SCALE GENOMIC DNA]</scope>
    <source>
        <strain evidence="6 7">AJA232-27</strain>
    </source>
</reference>
<evidence type="ECO:0000313" key="6">
    <source>
        <dbReference type="EMBL" id="KAL3757956.1"/>
    </source>
</evidence>
<feature type="compositionally biased region" description="Low complexity" evidence="4">
    <location>
        <begin position="152"/>
        <end position="161"/>
    </location>
</feature>
<dbReference type="InterPro" id="IPR016181">
    <property type="entry name" value="Acyl_CoA_acyltransferase"/>
</dbReference>
<accession>A0ABD3M7J1</accession>
<dbReference type="PANTHER" id="PTHR13256">
    <property type="entry name" value="N-ACETYLTRANSFERASE 9"/>
    <property type="match status" value="1"/>
</dbReference>
<dbReference type="Proteomes" id="UP001530293">
    <property type="component" value="Unassembled WGS sequence"/>
</dbReference>
<keyword evidence="2" id="KW-0808">Transferase</keyword>
<keyword evidence="3" id="KW-0012">Acyltransferase</keyword>
<keyword evidence="7" id="KW-1185">Reference proteome</keyword>
<sequence>MKANYELCLSGRKCIFVPYRPEHIPTYHKWMQSPTLLAATASEPLSIDEEITMQATWRDDETKCTFIILARDLILPSTTSSNVDDVTGGGCDDIISIPPPPKTPKYQSIQGDNCNEESDTYPLLIDQTLHAMIGDINLFLSEMEEDDESEEGSQSNNNNMEATSQSSITNRSFLRQKQQQQAELDIMIASPTHRSKNIGTEATLLMMHYAASHLHIRRFFVKIQKSNLPSLHLFRDKLQFEQVGYVECFEEYELEIKCDTWEEMVHWVERRWSRLCCQQKEIGVGNGCDKVDNEDCKNVDGGDDDEVHCGIYTVHRCPC</sequence>
<name>A0ABD3M7J1_9STRA</name>
<dbReference type="PANTHER" id="PTHR13256:SF16">
    <property type="entry name" value="ALPHA_BETA-TUBULIN-N-ACETYLTRANSFERASE 9"/>
    <property type="match status" value="1"/>
</dbReference>
<dbReference type="SUPFAM" id="SSF55729">
    <property type="entry name" value="Acyl-CoA N-acyltransferases (Nat)"/>
    <property type="match status" value="1"/>
</dbReference>
<comment type="similarity">
    <text evidence="1">Belongs to the acetyltransferase family. GNAT subfamily.</text>
</comment>
<dbReference type="Pfam" id="PF13302">
    <property type="entry name" value="Acetyltransf_3"/>
    <property type="match status" value="1"/>
</dbReference>
<evidence type="ECO:0000256" key="4">
    <source>
        <dbReference type="SAM" id="MobiDB-lite"/>
    </source>
</evidence>
<evidence type="ECO:0000313" key="7">
    <source>
        <dbReference type="Proteomes" id="UP001530293"/>
    </source>
</evidence>
<dbReference type="InterPro" id="IPR000182">
    <property type="entry name" value="GNAT_dom"/>
</dbReference>
<protein>
    <recommendedName>
        <fullName evidence="5">N-acetyltransferase domain-containing protein</fullName>
    </recommendedName>
</protein>
<evidence type="ECO:0000256" key="1">
    <source>
        <dbReference type="ARBA" id="ARBA00009342"/>
    </source>
</evidence>
<feature type="domain" description="N-acetyltransferase" evidence="5">
    <location>
        <begin position="175"/>
        <end position="234"/>
    </location>
</feature>
<feature type="region of interest" description="Disordered" evidence="4">
    <location>
        <begin position="144"/>
        <end position="169"/>
    </location>
</feature>
<evidence type="ECO:0000256" key="3">
    <source>
        <dbReference type="ARBA" id="ARBA00023315"/>
    </source>
</evidence>
<gene>
    <name evidence="6" type="ORF">ACHAWU_010009</name>
</gene>
<dbReference type="Gene3D" id="3.40.630.30">
    <property type="match status" value="1"/>
</dbReference>
<comment type="caution">
    <text evidence="6">The sequence shown here is derived from an EMBL/GenBank/DDBJ whole genome shotgun (WGS) entry which is preliminary data.</text>
</comment>
<proteinExistence type="inferred from homology"/>
<dbReference type="InterPro" id="IPR039135">
    <property type="entry name" value="NAT9-like"/>
</dbReference>
<dbReference type="EMBL" id="JALLBG020000246">
    <property type="protein sequence ID" value="KAL3757956.1"/>
    <property type="molecule type" value="Genomic_DNA"/>
</dbReference>
<evidence type="ECO:0000259" key="5">
    <source>
        <dbReference type="Pfam" id="PF13302"/>
    </source>
</evidence>
<dbReference type="GO" id="GO:0016746">
    <property type="term" value="F:acyltransferase activity"/>
    <property type="evidence" value="ECO:0007669"/>
    <property type="project" value="UniProtKB-KW"/>
</dbReference>